<reference evidence="2" key="1">
    <citation type="submission" date="2021-12" db="EMBL/GenBank/DDBJ databases">
        <authorList>
            <person name="Rodrigo-Torres L."/>
            <person name="Arahal R. D."/>
            <person name="Lucena T."/>
        </authorList>
    </citation>
    <scope>NUCLEOTIDE SEQUENCE</scope>
    <source>
        <strain evidence="2">CECT 8419</strain>
    </source>
</reference>
<protein>
    <recommendedName>
        <fullName evidence="4">DUF4249 family protein</fullName>
    </recommendedName>
</protein>
<keyword evidence="1" id="KW-0732">Signal</keyword>
<organism evidence="2 3">
    <name type="scientific">Neolewinella maritima</name>
    <dbReference type="NCBI Taxonomy" id="1383882"/>
    <lineage>
        <taxon>Bacteria</taxon>
        <taxon>Pseudomonadati</taxon>
        <taxon>Bacteroidota</taxon>
        <taxon>Saprospiria</taxon>
        <taxon>Saprospirales</taxon>
        <taxon>Lewinellaceae</taxon>
        <taxon>Neolewinella</taxon>
    </lineage>
</organism>
<evidence type="ECO:0000313" key="3">
    <source>
        <dbReference type="Proteomes" id="UP000837803"/>
    </source>
</evidence>
<dbReference type="RefSeq" id="WP_238748973.1">
    <property type="nucleotide sequence ID" value="NZ_CAKLPZ010000001.1"/>
</dbReference>
<feature type="chain" id="PRO_5046372192" description="DUF4249 family protein" evidence="1">
    <location>
        <begin position="19"/>
        <end position="293"/>
    </location>
</feature>
<dbReference type="Proteomes" id="UP000837803">
    <property type="component" value="Unassembled WGS sequence"/>
</dbReference>
<evidence type="ECO:0000313" key="2">
    <source>
        <dbReference type="EMBL" id="CAH0998719.1"/>
    </source>
</evidence>
<keyword evidence="3" id="KW-1185">Reference proteome</keyword>
<dbReference type="Pfam" id="PF14054">
    <property type="entry name" value="DUF4249"/>
    <property type="match status" value="1"/>
</dbReference>
<sequence>MMRSLLLLALAAALCTCTDPIELTTDFETPELVVDAWLTNTSEPQTIRLTQSQDYYANRLPAGVTDAEVVVCLESGTACYPFVHQDSGRYVWTPQPGETIGAVGDQFVLGIRQGGVDYASRTTMNRVPPIDSIAVRLEEERLGLDEGRYAQLYARDFTGVGDAYLVRTTINDTLLNLPRELNLVYDATFDAGSGTDGIVFIAPIRFNINKLDEAGSFIPLETDDRIEVEIWSLSQEAFFFLSVARDQIQNGDNGIFQIPVANSPGNVINLATEQPALGVFNVAAVSAASKTVE</sequence>
<feature type="signal peptide" evidence="1">
    <location>
        <begin position="1"/>
        <end position="18"/>
    </location>
</feature>
<name>A0ABM9AVQ4_9BACT</name>
<comment type="caution">
    <text evidence="2">The sequence shown here is derived from an EMBL/GenBank/DDBJ whole genome shotgun (WGS) entry which is preliminary data.</text>
</comment>
<evidence type="ECO:0000256" key="1">
    <source>
        <dbReference type="SAM" id="SignalP"/>
    </source>
</evidence>
<dbReference type="InterPro" id="IPR025345">
    <property type="entry name" value="DUF4249"/>
</dbReference>
<gene>
    <name evidence="2" type="ORF">LEM8419_00065</name>
</gene>
<evidence type="ECO:0008006" key="4">
    <source>
        <dbReference type="Google" id="ProtNLM"/>
    </source>
</evidence>
<accession>A0ABM9AVQ4</accession>
<dbReference type="EMBL" id="CAKLPZ010000001">
    <property type="protein sequence ID" value="CAH0998719.1"/>
    <property type="molecule type" value="Genomic_DNA"/>
</dbReference>
<proteinExistence type="predicted"/>